<sequence length="659" mass="71717">MKTSPMMLEILNNKLTSITEEAGFTIKRLAHSLFIREMSDFGTALANHEGHFFAYPSAIGVSNFVDLDCGPTIRAVPDLEPGDVIVTNHPYASQGLSTHTPDINLVVPYFYEGRLVCYGWSFLHISDMGGKVPGSISPTSTEIFQEGVLIPPMKLMRRGEFDPNVLAFMTSNTRSPDPNLGDLKAMLTAHRFAEQRVGEVIAQHGLDAFLQCQEDFIDYSADRTREIMRRIPDGRYEFWDYLDDDLVTTLPVRMRLAIEVEDGLLTLDYTGTDPQSGAAFNVPTAGKRHAFLTAGLMMLVTTLDPAIPKNHGILRDVKVKIPEGTVLNPVWPAATGVRHAAGLRARDVINGALLKAMPDVMPACSAGVIIPVVFAEPASAEREGNVMVLELMMGGLGAANELDGVDGRGGSLANMLNNPLETVEDSASVVVRDFTLVPDSGGAGKWRGGCGISFTFEVLRDGCTVLGRGMERMRFRPWGARGGLPGHRARTILNLGTQGEQEFGKIDVVSLNKGDTLTIVTPGGGGFGDPFERDVEAVRRDVVRGLVSRASAEADYGVSLTEDSAVDAAATARLRGVSRSAPAEFAWGEEREAWETVFDDEAVNAFVEKLSAYPAIERAVKRREVLMRLFPELADRQTAFAKILSPERRDEFVAAVETL</sequence>
<evidence type="ECO:0000259" key="1">
    <source>
        <dbReference type="Pfam" id="PF02538"/>
    </source>
</evidence>
<comment type="caution">
    <text evidence="2">The sequence shown here is derived from an EMBL/GenBank/DDBJ whole genome shotgun (WGS) entry which is preliminary data.</text>
</comment>
<dbReference type="InterPro" id="IPR045079">
    <property type="entry name" value="Oxoprolinase-like"/>
</dbReference>
<dbReference type="PANTHER" id="PTHR11365:SF23">
    <property type="entry name" value="HYPOTHETICAL 5-OXOPROLINASE (EUROFUNG)-RELATED"/>
    <property type="match status" value="1"/>
</dbReference>
<dbReference type="GO" id="GO:0006749">
    <property type="term" value="P:glutathione metabolic process"/>
    <property type="evidence" value="ECO:0007669"/>
    <property type="project" value="TreeGrafter"/>
</dbReference>
<dbReference type="RefSeq" id="WP_198882704.1">
    <property type="nucleotide sequence ID" value="NZ_JAEKJA010000011.1"/>
</dbReference>
<feature type="domain" description="Hydantoinase B/oxoprolinase" evidence="1">
    <location>
        <begin position="5"/>
        <end position="530"/>
    </location>
</feature>
<evidence type="ECO:0000313" key="2">
    <source>
        <dbReference type="EMBL" id="MBJ3776798.1"/>
    </source>
</evidence>
<name>A0A934IQK6_9HYPH</name>
<dbReference type="AlphaFoldDB" id="A0A934IQK6"/>
<dbReference type="EMBL" id="JAEKJA010000011">
    <property type="protein sequence ID" value="MBJ3776798.1"/>
    <property type="molecule type" value="Genomic_DNA"/>
</dbReference>
<accession>A0A934IQK6</accession>
<dbReference type="Pfam" id="PF02538">
    <property type="entry name" value="Hydantoinase_B"/>
    <property type="match status" value="1"/>
</dbReference>
<dbReference type="InterPro" id="IPR003692">
    <property type="entry name" value="Hydantoinase_B"/>
</dbReference>
<dbReference type="GO" id="GO:0005829">
    <property type="term" value="C:cytosol"/>
    <property type="evidence" value="ECO:0007669"/>
    <property type="project" value="TreeGrafter"/>
</dbReference>
<keyword evidence="3" id="KW-1185">Reference proteome</keyword>
<dbReference type="Proteomes" id="UP000609531">
    <property type="component" value="Unassembled WGS sequence"/>
</dbReference>
<protein>
    <submittedName>
        <fullName evidence="2">Hydantoinase B/oxoprolinase family protein</fullName>
    </submittedName>
</protein>
<dbReference type="GO" id="GO:0017168">
    <property type="term" value="F:5-oxoprolinase (ATP-hydrolyzing) activity"/>
    <property type="evidence" value="ECO:0007669"/>
    <property type="project" value="TreeGrafter"/>
</dbReference>
<proteinExistence type="predicted"/>
<dbReference type="PANTHER" id="PTHR11365">
    <property type="entry name" value="5-OXOPROLINASE RELATED"/>
    <property type="match status" value="1"/>
</dbReference>
<reference evidence="2" key="1">
    <citation type="submission" date="2020-12" db="EMBL/GenBank/DDBJ databases">
        <title>Bacterial taxonomy.</title>
        <authorList>
            <person name="Pan X."/>
        </authorList>
    </citation>
    <scope>NUCLEOTIDE SEQUENCE</scope>
    <source>
        <strain evidence="2">B2012</strain>
    </source>
</reference>
<evidence type="ECO:0000313" key="3">
    <source>
        <dbReference type="Proteomes" id="UP000609531"/>
    </source>
</evidence>
<organism evidence="2 3">
    <name type="scientific">Acuticoccus mangrovi</name>
    <dbReference type="NCBI Taxonomy" id="2796142"/>
    <lineage>
        <taxon>Bacteria</taxon>
        <taxon>Pseudomonadati</taxon>
        <taxon>Pseudomonadota</taxon>
        <taxon>Alphaproteobacteria</taxon>
        <taxon>Hyphomicrobiales</taxon>
        <taxon>Amorphaceae</taxon>
        <taxon>Acuticoccus</taxon>
    </lineage>
</organism>
<gene>
    <name evidence="2" type="ORF">JCR33_13915</name>
</gene>